<sequence length="118" mass="12997">MLPSQTYTFIKKPPLYHSSSSLTHHSLPKPQLAITPSSHRSMPKLDLHCAATEPKLQGGRFEEGITDAIELFTDAVEPFTESFSFDKALYKHDIMGSKAHASMLPKQSLASSSISQLP</sequence>
<accession>A0A2P6PIX8</accession>
<dbReference type="PANTHER" id="PTHR43814">
    <property type="entry name" value="ARGININOSUCCINATE LYASE"/>
    <property type="match status" value="1"/>
</dbReference>
<comment type="caution">
    <text evidence="2">The sequence shown here is derived from an EMBL/GenBank/DDBJ whole genome shotgun (WGS) entry which is preliminary data.</text>
</comment>
<organism evidence="2 3">
    <name type="scientific">Rosa chinensis</name>
    <name type="common">China rose</name>
    <dbReference type="NCBI Taxonomy" id="74649"/>
    <lineage>
        <taxon>Eukaryota</taxon>
        <taxon>Viridiplantae</taxon>
        <taxon>Streptophyta</taxon>
        <taxon>Embryophyta</taxon>
        <taxon>Tracheophyta</taxon>
        <taxon>Spermatophyta</taxon>
        <taxon>Magnoliopsida</taxon>
        <taxon>eudicotyledons</taxon>
        <taxon>Gunneridae</taxon>
        <taxon>Pentapetalae</taxon>
        <taxon>rosids</taxon>
        <taxon>fabids</taxon>
        <taxon>Rosales</taxon>
        <taxon>Rosaceae</taxon>
        <taxon>Rosoideae</taxon>
        <taxon>Rosoideae incertae sedis</taxon>
        <taxon>Rosa</taxon>
    </lineage>
</organism>
<feature type="region of interest" description="Disordered" evidence="1">
    <location>
        <begin position="19"/>
        <end position="40"/>
    </location>
</feature>
<dbReference type="GO" id="GO:0004056">
    <property type="term" value="F:argininosuccinate lyase activity"/>
    <property type="evidence" value="ECO:0007669"/>
    <property type="project" value="UniProtKB-EC"/>
</dbReference>
<dbReference type="GO" id="GO:0042450">
    <property type="term" value="P:L-arginine biosynthetic process via ornithine"/>
    <property type="evidence" value="ECO:0007669"/>
    <property type="project" value="InterPro"/>
</dbReference>
<dbReference type="EC" id="4.3.2.1" evidence="2"/>
<reference evidence="2 3" key="1">
    <citation type="journal article" date="2018" name="Nat. Genet.">
        <title>The Rosa genome provides new insights in the design of modern roses.</title>
        <authorList>
            <person name="Bendahmane M."/>
        </authorList>
    </citation>
    <scope>NUCLEOTIDE SEQUENCE [LARGE SCALE GENOMIC DNA]</scope>
    <source>
        <strain evidence="3">cv. Old Blush</strain>
    </source>
</reference>
<dbReference type="InterPro" id="IPR009049">
    <property type="entry name" value="Argininosuccinate_lyase"/>
</dbReference>
<dbReference type="PANTHER" id="PTHR43814:SF1">
    <property type="entry name" value="ARGININOSUCCINATE LYASE"/>
    <property type="match status" value="1"/>
</dbReference>
<evidence type="ECO:0000313" key="2">
    <source>
        <dbReference type="EMBL" id="PRQ21889.1"/>
    </source>
</evidence>
<keyword evidence="2" id="KW-0456">Lyase</keyword>
<dbReference type="AlphaFoldDB" id="A0A2P6PIX8"/>
<dbReference type="InterPro" id="IPR024083">
    <property type="entry name" value="Fumarase/histidase_N"/>
</dbReference>
<dbReference type="EMBL" id="PDCK01000044">
    <property type="protein sequence ID" value="PRQ21889.1"/>
    <property type="molecule type" value="Genomic_DNA"/>
</dbReference>
<dbReference type="Gene3D" id="1.10.275.10">
    <property type="entry name" value="Fumarase/aspartase (N-terminal domain)"/>
    <property type="match status" value="1"/>
</dbReference>
<proteinExistence type="predicted"/>
<evidence type="ECO:0000256" key="1">
    <source>
        <dbReference type="SAM" id="MobiDB-lite"/>
    </source>
</evidence>
<name>A0A2P6PIX8_ROSCH</name>
<evidence type="ECO:0000313" key="3">
    <source>
        <dbReference type="Proteomes" id="UP000238479"/>
    </source>
</evidence>
<protein>
    <submittedName>
        <fullName evidence="2">Putative argininosuccinate lyase</fullName>
        <ecNumber evidence="2">4.3.2.1</ecNumber>
    </submittedName>
</protein>
<dbReference type="STRING" id="74649.A0A2P6PIX8"/>
<dbReference type="Gramene" id="PRQ21889">
    <property type="protein sequence ID" value="PRQ21889"/>
    <property type="gene ID" value="RchiOBHm_Chr6g0244231"/>
</dbReference>
<dbReference type="GO" id="GO:0005829">
    <property type="term" value="C:cytosol"/>
    <property type="evidence" value="ECO:0007669"/>
    <property type="project" value="TreeGrafter"/>
</dbReference>
<dbReference type="Proteomes" id="UP000238479">
    <property type="component" value="Chromosome 6"/>
</dbReference>
<gene>
    <name evidence="2" type="ORF">RchiOBHm_Chr6g0244231</name>
</gene>
<keyword evidence="3" id="KW-1185">Reference proteome</keyword>